<proteinExistence type="inferred from homology"/>
<dbReference type="Pfam" id="PF18089">
    <property type="entry name" value="DAPG_hydrolase"/>
    <property type="match status" value="1"/>
</dbReference>
<gene>
    <name evidence="7" type="ORF">E5163_02580</name>
</gene>
<evidence type="ECO:0000256" key="3">
    <source>
        <dbReference type="ARBA" id="ARBA00022801"/>
    </source>
</evidence>
<accession>A0A4S2H358</accession>
<dbReference type="RefSeq" id="WP_135994532.1">
    <property type="nucleotide sequence ID" value="NZ_CP071057.1"/>
</dbReference>
<comment type="caution">
    <text evidence="7">The sequence shown here is derived from an EMBL/GenBank/DDBJ whole genome shotgun (WGS) entry which is preliminary data.</text>
</comment>
<evidence type="ECO:0000256" key="2">
    <source>
        <dbReference type="ARBA" id="ARBA00022723"/>
    </source>
</evidence>
<protein>
    <recommendedName>
        <fullName evidence="6">DAPG hydrolase PhiG domain-containing protein</fullName>
    </recommendedName>
</protein>
<evidence type="ECO:0000313" key="7">
    <source>
        <dbReference type="EMBL" id="TGY90035.1"/>
    </source>
</evidence>
<keyword evidence="3" id="KW-0378">Hydrolase</keyword>
<comment type="cofactor">
    <cofactor evidence="1">
        <name>Zn(2+)</name>
        <dbReference type="ChEBI" id="CHEBI:29105"/>
    </cofactor>
</comment>
<evidence type="ECO:0000256" key="1">
    <source>
        <dbReference type="ARBA" id="ARBA00001947"/>
    </source>
</evidence>
<comment type="similarity">
    <text evidence="5">Belongs to the DAPG/phloretin hydrolase family.</text>
</comment>
<evidence type="ECO:0000256" key="5">
    <source>
        <dbReference type="ARBA" id="ARBA00023459"/>
    </source>
</evidence>
<evidence type="ECO:0000313" key="8">
    <source>
        <dbReference type="Proteomes" id="UP000308054"/>
    </source>
</evidence>
<keyword evidence="8" id="KW-1185">Reference proteome</keyword>
<dbReference type="Proteomes" id="UP000308054">
    <property type="component" value="Unassembled WGS sequence"/>
</dbReference>
<keyword evidence="2" id="KW-0479">Metal-binding</keyword>
<name>A0A4S2H358_9PROT</name>
<dbReference type="OrthoDB" id="2052122at2"/>
<evidence type="ECO:0000259" key="6">
    <source>
        <dbReference type="Pfam" id="PF18089"/>
    </source>
</evidence>
<dbReference type="GO" id="GO:0016787">
    <property type="term" value="F:hydrolase activity"/>
    <property type="evidence" value="ECO:0007669"/>
    <property type="project" value="UniProtKB-KW"/>
</dbReference>
<reference evidence="7 8" key="1">
    <citation type="journal article" date="2017" name="Int. J. Syst. Evol. Microbiol.">
        <title>Marinicauda algicola sp. nov., isolated from a marine red alga Rhodosorus marinus.</title>
        <authorList>
            <person name="Jeong S.E."/>
            <person name="Jeon S.H."/>
            <person name="Chun B.H."/>
            <person name="Kim D.W."/>
            <person name="Jeon C.O."/>
        </authorList>
    </citation>
    <scope>NUCLEOTIDE SEQUENCE [LARGE SCALE GENOMIC DNA]</scope>
    <source>
        <strain evidence="7 8">JCM 31718</strain>
    </source>
</reference>
<dbReference type="AlphaFoldDB" id="A0A4S2H358"/>
<dbReference type="GO" id="GO:0046872">
    <property type="term" value="F:metal ion binding"/>
    <property type="evidence" value="ECO:0007669"/>
    <property type="project" value="UniProtKB-KW"/>
</dbReference>
<keyword evidence="4" id="KW-0862">Zinc</keyword>
<dbReference type="EMBL" id="SRXW01000001">
    <property type="protein sequence ID" value="TGY90035.1"/>
    <property type="molecule type" value="Genomic_DNA"/>
</dbReference>
<dbReference type="InterPro" id="IPR041526">
    <property type="entry name" value="DAPG_hydrolase"/>
</dbReference>
<organism evidence="7 8">
    <name type="scientific">Marinicauda algicola</name>
    <dbReference type="NCBI Taxonomy" id="2029849"/>
    <lineage>
        <taxon>Bacteria</taxon>
        <taxon>Pseudomonadati</taxon>
        <taxon>Pseudomonadota</taxon>
        <taxon>Alphaproteobacteria</taxon>
        <taxon>Maricaulales</taxon>
        <taxon>Maricaulaceae</taxon>
        <taxon>Marinicauda</taxon>
    </lineage>
</organism>
<evidence type="ECO:0000256" key="4">
    <source>
        <dbReference type="ARBA" id="ARBA00022833"/>
    </source>
</evidence>
<feature type="domain" description="DAPG hydrolase PhiG" evidence="6">
    <location>
        <begin position="68"/>
        <end position="268"/>
    </location>
</feature>
<sequence length="275" mass="30393">MRTSKPIAGRHLGWSEGDVRTRPYARFWRPRMAPLAEHVRLALDEGPLAEPLLAPLSHASEMFAGDGVENGFALTADRGMRIAVSTEMPDVTPAMIDWWFGWHSDSPERYKMWHPNAHVHAMWRRPPPAGSRGRARYLGRTSIVDEFIGSGLLRLAISFIHPHELGLSDATLRDDMKATAICAHSTLAGLPIRAGYLVHLVQARPGGSLMRSRFWIGGANVAANNLLAAPIAAIARRELNATEADARALLVHCAQEMSHLASFLPELYDEFKDVN</sequence>